<evidence type="ECO:0000313" key="5">
    <source>
        <dbReference type="Proteomes" id="UP000008385"/>
    </source>
</evidence>
<dbReference type="RefSeq" id="WP_013899803.1">
    <property type="nucleotide sequence ID" value="NC_015677.1"/>
</dbReference>
<sequence length="447" mass="47566">MLYALLSDLAARAPDEPALIAHEGPWPAARLCALADAWALQLHRAGHKRFGLCMVPSGRMVAALAAVSRLDASAVILSDSLPRQELQRLAARMECQAVLCDAAAQPGLSDAFGDRALALDPACAADARLLELPAAPDSGIRILSSGTTGQSKAIDLRWRDLVAAVRVSPPAGPRRWLLAYGLAHFAGIQVLLHALVHGEVLIVPACAQVPAMWAAASREGATHISSTPTFWRAAFVSPACASPIVTLRHVTLGGEVVTQEVLDRIAALYPGVSISQVYASTELGSVVSVKDCRAGLPLSLFDPQAQGGALLRIVNRELHVRQGSGPATHYRATGDLVERTAERVLFLGRKSETINVGGMKVYPQQIEALVNPLPGVATAIAEGRPNPMTGQIVRLRVVLHRGHLPEEVEPRIRAACSVLGRHARPRQIVYVDALETANMKLARRAAA</sequence>
<name>F5XVJ4_RAMTT</name>
<dbReference type="InterPro" id="IPR000873">
    <property type="entry name" value="AMP-dep_synth/lig_dom"/>
</dbReference>
<dbReference type="GO" id="GO:0031956">
    <property type="term" value="F:medium-chain fatty acid-CoA ligase activity"/>
    <property type="evidence" value="ECO:0007669"/>
    <property type="project" value="TreeGrafter"/>
</dbReference>
<dbReference type="InterPro" id="IPR042099">
    <property type="entry name" value="ANL_N_sf"/>
</dbReference>
<reference evidence="4 5" key="2">
    <citation type="journal article" date="2011" name="PLoS ONE">
        <title>The Cyst-Dividing Bacterium Ramlibacter tataouinensis TTB310 Genome Reveals a Well-Stocked Toolbox for Adaptation to a Desert Environment.</title>
        <authorList>
            <person name="De Luca G."/>
            <person name="Barakat M."/>
            <person name="Ortet P."/>
            <person name="Fochesato S."/>
            <person name="Jourlin-Castelli C."/>
            <person name="Ansaldi M."/>
            <person name="Py B."/>
            <person name="Fichant G."/>
            <person name="Coutinho P.M."/>
            <person name="Voulhoux R."/>
            <person name="Bastien O."/>
            <person name="Marechal E."/>
            <person name="Henrissat B."/>
            <person name="Quentin Y."/>
            <person name="Noirot P."/>
            <person name="Filloux A."/>
            <person name="Mejean V."/>
            <person name="Dubow M.S."/>
            <person name="Barras F."/>
            <person name="Barbe V."/>
            <person name="Weissenbach J."/>
            <person name="Mihalcescu I."/>
            <person name="Vermeglio A."/>
            <person name="Achouak W."/>
            <person name="Heulin T."/>
        </authorList>
    </citation>
    <scope>NUCLEOTIDE SEQUENCE [LARGE SCALE GENOMIC DNA]</scope>
    <source>
        <strain evidence="5">ATCC BAA-407 / DSM 14655 / LMG 21543 / TTB310</strain>
    </source>
</reference>
<evidence type="ECO:0000256" key="1">
    <source>
        <dbReference type="ARBA" id="ARBA00006432"/>
    </source>
</evidence>
<feature type="domain" description="AMP-binding enzyme C-terminal" evidence="3">
    <location>
        <begin position="365"/>
        <end position="435"/>
    </location>
</feature>
<protein>
    <submittedName>
        <fullName evidence="4">O-succinylbenzoate--CoA ligase-like protein</fullName>
    </submittedName>
</protein>
<dbReference type="SUPFAM" id="SSF56801">
    <property type="entry name" value="Acetyl-CoA synthetase-like"/>
    <property type="match status" value="1"/>
</dbReference>
<accession>F5XVJ4</accession>
<dbReference type="InterPro" id="IPR025110">
    <property type="entry name" value="AMP-bd_C"/>
</dbReference>
<dbReference type="InterPro" id="IPR045851">
    <property type="entry name" value="AMP-bd_C_sf"/>
</dbReference>
<feature type="domain" description="AMP-dependent synthetase/ligase" evidence="2">
    <location>
        <begin position="10"/>
        <end position="289"/>
    </location>
</feature>
<keyword evidence="5" id="KW-1185">Reference proteome</keyword>
<dbReference type="GO" id="GO:0006631">
    <property type="term" value="P:fatty acid metabolic process"/>
    <property type="evidence" value="ECO:0007669"/>
    <property type="project" value="TreeGrafter"/>
</dbReference>
<organism evidence="4 5">
    <name type="scientific">Ramlibacter tataouinensis (strain ATCC BAA-407 / DSM 14655 / LMG 21543 / TTB310)</name>
    <dbReference type="NCBI Taxonomy" id="365046"/>
    <lineage>
        <taxon>Bacteria</taxon>
        <taxon>Pseudomonadati</taxon>
        <taxon>Pseudomonadota</taxon>
        <taxon>Betaproteobacteria</taxon>
        <taxon>Burkholderiales</taxon>
        <taxon>Comamonadaceae</taxon>
        <taxon>Ramlibacter</taxon>
    </lineage>
</organism>
<evidence type="ECO:0000259" key="2">
    <source>
        <dbReference type="Pfam" id="PF00501"/>
    </source>
</evidence>
<dbReference type="Pfam" id="PF00501">
    <property type="entry name" value="AMP-binding"/>
    <property type="match status" value="1"/>
</dbReference>
<gene>
    <name evidence="4" type="ordered locus">Rta_04940</name>
</gene>
<dbReference type="HOGENOM" id="CLU_000022_59_13_4"/>
<reference evidence="5" key="1">
    <citation type="submission" date="2006-01" db="EMBL/GenBank/DDBJ databases">
        <title>Genome of the cyst-dividing bacterium Ramlibacter tataouinensis.</title>
        <authorList>
            <person name="Barakat M."/>
            <person name="Ortet P."/>
            <person name="De Luca G."/>
            <person name="Jourlin-Castelli C."/>
            <person name="Ansaldi M."/>
            <person name="Py B."/>
            <person name="Fichant G."/>
            <person name="Coutinho P."/>
            <person name="Voulhoux R."/>
            <person name="Bastien O."/>
            <person name="Roy S."/>
            <person name="Marechal E."/>
            <person name="Henrissat B."/>
            <person name="Quentin Y."/>
            <person name="Noirot P."/>
            <person name="Filloux A."/>
            <person name="Mejean V."/>
            <person name="DuBow M."/>
            <person name="Barras F."/>
            <person name="Heulin T."/>
        </authorList>
    </citation>
    <scope>NUCLEOTIDE SEQUENCE [LARGE SCALE GENOMIC DNA]</scope>
    <source>
        <strain evidence="5">ATCC BAA-407 / DSM 14655 / LMG 21543 / TTB310</strain>
    </source>
</reference>
<comment type="similarity">
    <text evidence="1">Belongs to the ATP-dependent AMP-binding enzyme family.</text>
</comment>
<dbReference type="AlphaFoldDB" id="F5XVJ4"/>
<dbReference type="STRING" id="365046.Rta_04940"/>
<proteinExistence type="inferred from homology"/>
<dbReference type="OrthoDB" id="7055148at2"/>
<dbReference type="Gene3D" id="3.40.50.12780">
    <property type="entry name" value="N-terminal domain of ligase-like"/>
    <property type="match status" value="1"/>
</dbReference>
<keyword evidence="4" id="KW-0436">Ligase</keyword>
<dbReference type="KEGG" id="rta:Rta_04940"/>
<dbReference type="eggNOG" id="COG0318">
    <property type="taxonomic scope" value="Bacteria"/>
</dbReference>
<evidence type="ECO:0000259" key="3">
    <source>
        <dbReference type="Pfam" id="PF13193"/>
    </source>
</evidence>
<dbReference type="Gene3D" id="3.30.300.30">
    <property type="match status" value="1"/>
</dbReference>
<dbReference type="EMBL" id="CP000245">
    <property type="protein sequence ID" value="AEG91570.1"/>
    <property type="molecule type" value="Genomic_DNA"/>
</dbReference>
<dbReference type="PANTHER" id="PTHR43201">
    <property type="entry name" value="ACYL-COA SYNTHETASE"/>
    <property type="match status" value="1"/>
</dbReference>
<dbReference type="Pfam" id="PF13193">
    <property type="entry name" value="AMP-binding_C"/>
    <property type="match status" value="1"/>
</dbReference>
<evidence type="ECO:0000313" key="4">
    <source>
        <dbReference type="EMBL" id="AEG91570.1"/>
    </source>
</evidence>
<dbReference type="Proteomes" id="UP000008385">
    <property type="component" value="Chromosome"/>
</dbReference>
<dbReference type="PANTHER" id="PTHR43201:SF8">
    <property type="entry name" value="ACYL-COA SYNTHETASE FAMILY MEMBER 3"/>
    <property type="match status" value="1"/>
</dbReference>